<dbReference type="AlphaFoldDB" id="A0A382Z461"/>
<name>A0A382Z461_9ZZZZ</name>
<gene>
    <name evidence="1" type="ORF">METZ01_LOCUS443138</name>
</gene>
<proteinExistence type="predicted"/>
<feature type="non-terminal residue" evidence="1">
    <location>
        <position position="1"/>
    </location>
</feature>
<evidence type="ECO:0000313" key="1">
    <source>
        <dbReference type="EMBL" id="SVD90284.1"/>
    </source>
</evidence>
<organism evidence="1">
    <name type="scientific">marine metagenome</name>
    <dbReference type="NCBI Taxonomy" id="408172"/>
    <lineage>
        <taxon>unclassified sequences</taxon>
        <taxon>metagenomes</taxon>
        <taxon>ecological metagenomes</taxon>
    </lineage>
</organism>
<dbReference type="EMBL" id="UINC01180875">
    <property type="protein sequence ID" value="SVD90284.1"/>
    <property type="molecule type" value="Genomic_DNA"/>
</dbReference>
<reference evidence="1" key="1">
    <citation type="submission" date="2018-05" db="EMBL/GenBank/DDBJ databases">
        <authorList>
            <person name="Lanie J.A."/>
            <person name="Ng W.-L."/>
            <person name="Kazmierczak K.M."/>
            <person name="Andrzejewski T.M."/>
            <person name="Davidsen T.M."/>
            <person name="Wayne K.J."/>
            <person name="Tettelin H."/>
            <person name="Glass J.I."/>
            <person name="Rusch D."/>
            <person name="Podicherti R."/>
            <person name="Tsui H.-C.T."/>
            <person name="Winkler M.E."/>
        </authorList>
    </citation>
    <scope>NUCLEOTIDE SEQUENCE</scope>
</reference>
<protein>
    <submittedName>
        <fullName evidence="1">Uncharacterized protein</fullName>
    </submittedName>
</protein>
<sequence>RTAANVHGEEFFETVDDTVYTPHQGSIARL</sequence>
<accession>A0A382Z461</accession>